<evidence type="ECO:0000313" key="2">
    <source>
        <dbReference type="Proteomes" id="UP000717364"/>
    </source>
</evidence>
<protein>
    <submittedName>
        <fullName evidence="1">GIY-YIG nuclease family protein</fullName>
    </submittedName>
</protein>
<dbReference type="AlphaFoldDB" id="A0A947GJM2"/>
<gene>
    <name evidence="1" type="ORF">IXB50_16775</name>
</gene>
<reference evidence="1" key="1">
    <citation type="submission" date="2020-11" db="EMBL/GenBank/DDBJ databases">
        <authorList>
            <person name="Konstantinou D."/>
            <person name="Gkelis S."/>
            <person name="Popin R."/>
            <person name="Fewer D."/>
            <person name="Sivonen K."/>
        </authorList>
    </citation>
    <scope>NUCLEOTIDE SEQUENCE</scope>
    <source>
        <strain evidence="1">TAU-MAC 1115</strain>
    </source>
</reference>
<dbReference type="Proteomes" id="UP000717364">
    <property type="component" value="Unassembled WGS sequence"/>
</dbReference>
<organism evidence="1 2">
    <name type="scientific">Leptothoe spongobia TAU-MAC 1115</name>
    <dbReference type="NCBI Taxonomy" id="1967444"/>
    <lineage>
        <taxon>Bacteria</taxon>
        <taxon>Bacillati</taxon>
        <taxon>Cyanobacteriota</taxon>
        <taxon>Cyanophyceae</taxon>
        <taxon>Nodosilineales</taxon>
        <taxon>Cymatolegaceae</taxon>
        <taxon>Leptothoe</taxon>
        <taxon>Leptothoe spongobia</taxon>
    </lineage>
</organism>
<evidence type="ECO:0000313" key="1">
    <source>
        <dbReference type="EMBL" id="MBT9317080.1"/>
    </source>
</evidence>
<dbReference type="RefSeq" id="WP_215610139.1">
    <property type="nucleotide sequence ID" value="NZ_JADOES010000037.1"/>
</dbReference>
<proteinExistence type="predicted"/>
<sequence>MADTLPTLASLDMQPYLVEGELPSGLEGKVGIYAIFDAAEALQYVGYSRDISIGLIQHLVRCPEQCHWFKFYTVTRPSRTLLDEIRNAWLAEYGTVPPGNGDQQLAWEKPIDAKVFMTDEERDEIANAEPAQTNKLLKKLARRVEAEVKAKVEARGAQMPIKFNPKLKEQGVLALK</sequence>
<dbReference type="EMBL" id="JADOES010000037">
    <property type="protein sequence ID" value="MBT9317080.1"/>
    <property type="molecule type" value="Genomic_DNA"/>
</dbReference>
<reference evidence="1" key="2">
    <citation type="journal article" date="2021" name="Mar. Drugs">
        <title>Genome Reduction and Secondary Metabolism of the Marine Sponge-Associated Cyanobacterium Leptothoe.</title>
        <authorList>
            <person name="Konstantinou D."/>
            <person name="Popin R.V."/>
            <person name="Fewer D.P."/>
            <person name="Sivonen K."/>
            <person name="Gkelis S."/>
        </authorList>
    </citation>
    <scope>NUCLEOTIDE SEQUENCE</scope>
    <source>
        <strain evidence="1">TAU-MAC 1115</strain>
    </source>
</reference>
<comment type="caution">
    <text evidence="1">The sequence shown here is derived from an EMBL/GenBank/DDBJ whole genome shotgun (WGS) entry which is preliminary data.</text>
</comment>
<dbReference type="CDD" id="cd10450">
    <property type="entry name" value="GIY-YIG_AtGrxS16_like"/>
    <property type="match status" value="1"/>
</dbReference>
<accession>A0A947GJM2</accession>
<keyword evidence="2" id="KW-1185">Reference proteome</keyword>
<dbReference type="InterPro" id="IPR049578">
    <property type="entry name" value="CAXIP1-like_GIY-YIG_dom"/>
</dbReference>
<name>A0A947GJM2_9CYAN</name>